<dbReference type="EMBL" id="JANCYU010000023">
    <property type="protein sequence ID" value="KAK4524371.1"/>
    <property type="molecule type" value="Genomic_DNA"/>
</dbReference>
<evidence type="ECO:0000313" key="2">
    <source>
        <dbReference type="Proteomes" id="UP001300502"/>
    </source>
</evidence>
<name>A0AAV9IAR7_9RHOD</name>
<comment type="caution">
    <text evidence="1">The sequence shown here is derived from an EMBL/GenBank/DDBJ whole genome shotgun (WGS) entry which is preliminary data.</text>
</comment>
<organism evidence="1 2">
    <name type="scientific">Galdieria yellowstonensis</name>
    <dbReference type="NCBI Taxonomy" id="3028027"/>
    <lineage>
        <taxon>Eukaryota</taxon>
        <taxon>Rhodophyta</taxon>
        <taxon>Bangiophyceae</taxon>
        <taxon>Galdieriales</taxon>
        <taxon>Galdieriaceae</taxon>
        <taxon>Galdieria</taxon>
    </lineage>
</organism>
<reference evidence="1 2" key="1">
    <citation type="submission" date="2022-07" db="EMBL/GenBank/DDBJ databases">
        <title>Genome-wide signatures of adaptation to extreme environments.</title>
        <authorList>
            <person name="Cho C.H."/>
            <person name="Yoon H.S."/>
        </authorList>
    </citation>
    <scope>NUCLEOTIDE SEQUENCE [LARGE SCALE GENOMIC DNA]</scope>
    <source>
        <strain evidence="1 2">108.79 E11</strain>
    </source>
</reference>
<dbReference type="Proteomes" id="UP001300502">
    <property type="component" value="Unassembled WGS sequence"/>
</dbReference>
<evidence type="ECO:0000313" key="1">
    <source>
        <dbReference type="EMBL" id="KAK4524371.1"/>
    </source>
</evidence>
<sequence>MRDSEAPAFALQCTCFRKSLYLKPVCSLRSSHFLRNSLKRSSGLSVKTFERRTILAENSPPKMSPEVDLFSDQVKPEEYVVLGLAWCFQRNSSGKLQELVVIEPVPTSTLETILQGVPTSYKRLVATTYKEAKDISSLPSAFVENERVTYCERFDERLQAATRTYRARNESKKIELGEVYSKTNFSTSPKRVLNEKFEPSFEDNVKQDISIDVYGRKKDDKDLKNEIEKLYNA</sequence>
<accession>A0AAV9IAR7</accession>
<protein>
    <submittedName>
        <fullName evidence="1">Uncharacterized protein</fullName>
    </submittedName>
</protein>
<keyword evidence="2" id="KW-1185">Reference proteome</keyword>
<dbReference type="AlphaFoldDB" id="A0AAV9IAR7"/>
<proteinExistence type="predicted"/>
<gene>
    <name evidence="1" type="ORF">GAYE_SCF03G2271</name>
</gene>